<dbReference type="Proteomes" id="UP000245768">
    <property type="component" value="Unassembled WGS sequence"/>
</dbReference>
<comment type="similarity">
    <text evidence="1">Belongs to the MEMO1 family.</text>
</comment>
<dbReference type="Pfam" id="PF01875">
    <property type="entry name" value="Memo"/>
    <property type="match status" value="1"/>
</dbReference>
<feature type="region of interest" description="Disordered" evidence="2">
    <location>
        <begin position="281"/>
        <end position="302"/>
    </location>
</feature>
<dbReference type="PANTHER" id="PTHR11060">
    <property type="entry name" value="PROTEIN MEMO1"/>
    <property type="match status" value="1"/>
</dbReference>
<evidence type="ECO:0000256" key="2">
    <source>
        <dbReference type="SAM" id="MobiDB-lite"/>
    </source>
</evidence>
<dbReference type="STRING" id="215250.A0A316YZG7"/>
<protein>
    <submittedName>
        <fullName evidence="3">UPF0103-domain-containing protein</fullName>
    </submittedName>
</protein>
<dbReference type="InParanoid" id="A0A316YZG7"/>
<evidence type="ECO:0000313" key="4">
    <source>
        <dbReference type="Proteomes" id="UP000245768"/>
    </source>
</evidence>
<accession>A0A316YZG7</accession>
<organism evidence="3 4">
    <name type="scientific">Acaromyces ingoldii</name>
    <dbReference type="NCBI Taxonomy" id="215250"/>
    <lineage>
        <taxon>Eukaryota</taxon>
        <taxon>Fungi</taxon>
        <taxon>Dikarya</taxon>
        <taxon>Basidiomycota</taxon>
        <taxon>Ustilaginomycotina</taxon>
        <taxon>Exobasidiomycetes</taxon>
        <taxon>Exobasidiales</taxon>
        <taxon>Cryptobasidiaceae</taxon>
        <taxon>Acaromyces</taxon>
    </lineage>
</organism>
<dbReference type="FunCoup" id="A0A316YZG7">
    <property type="interactions" value="212"/>
</dbReference>
<dbReference type="NCBIfam" id="TIGR04336">
    <property type="entry name" value="AmmeMemoSam_B"/>
    <property type="match status" value="1"/>
</dbReference>
<sequence>MSPRVREATHSGSWYVSSGKKLDQQLSEWLAQVEPSTIPSPPRSVIDVDVEAESRATTADDGGIEMPAKGLKAVIAPHAGYSYSGPAAAWAYASIDPSQYTRVFILGPSHHLYLDGCALSSCDAYATPLGDLPIDKATVAELRSSGQFERDMKLDVDEAEHSIEMHLPYIRKVFQDHEIGIVPILIGSISTKKEGVFGKLLAPYLADPTTLFVTSSDFCHWGSRFGYTYYNTTSSPKSSTTLSSRGAVPDTAVPIHASIRSLDGAAISHLTYPLRIPLPDPTASASSSSNPATSAEESGPKGAADARESFASYLAQTKNTICGRHPIGVLLGALEALEEKQERQQHYSTELRFTRYEQSSKCETARDSSVSYASAIVKFNYK</sequence>
<dbReference type="RefSeq" id="XP_025381256.1">
    <property type="nucleotide sequence ID" value="XM_025523205.1"/>
</dbReference>
<dbReference type="EMBL" id="KZ819634">
    <property type="protein sequence ID" value="PWN94058.1"/>
    <property type="molecule type" value="Genomic_DNA"/>
</dbReference>
<dbReference type="AlphaFoldDB" id="A0A316YZG7"/>
<gene>
    <name evidence="3" type="ORF">FA10DRAFT_274177</name>
</gene>
<dbReference type="CDD" id="cd07361">
    <property type="entry name" value="MEMO_like"/>
    <property type="match status" value="1"/>
</dbReference>
<reference evidence="3 4" key="1">
    <citation type="journal article" date="2018" name="Mol. Biol. Evol.">
        <title>Broad Genomic Sampling Reveals a Smut Pathogenic Ancestry of the Fungal Clade Ustilaginomycotina.</title>
        <authorList>
            <person name="Kijpornyongpan T."/>
            <person name="Mondo S.J."/>
            <person name="Barry K."/>
            <person name="Sandor L."/>
            <person name="Lee J."/>
            <person name="Lipzen A."/>
            <person name="Pangilinan J."/>
            <person name="LaButti K."/>
            <person name="Hainaut M."/>
            <person name="Henrissat B."/>
            <person name="Grigoriev I.V."/>
            <person name="Spatafora J.W."/>
            <person name="Aime M.C."/>
        </authorList>
    </citation>
    <scope>NUCLEOTIDE SEQUENCE [LARGE SCALE GENOMIC DNA]</scope>
    <source>
        <strain evidence="3 4">MCA 4198</strain>
    </source>
</reference>
<name>A0A316YZG7_9BASI</name>
<dbReference type="GeneID" id="37045121"/>
<dbReference type="HAMAP" id="MF_00055">
    <property type="entry name" value="MEMO1"/>
    <property type="match status" value="1"/>
</dbReference>
<dbReference type="Gene3D" id="3.40.830.10">
    <property type="entry name" value="LigB-like"/>
    <property type="match status" value="1"/>
</dbReference>
<evidence type="ECO:0000313" key="3">
    <source>
        <dbReference type="EMBL" id="PWN94058.1"/>
    </source>
</evidence>
<dbReference type="InterPro" id="IPR002737">
    <property type="entry name" value="MEMO1_fam"/>
</dbReference>
<proteinExistence type="inferred from homology"/>
<keyword evidence="4" id="KW-1185">Reference proteome</keyword>
<feature type="compositionally biased region" description="Low complexity" evidence="2">
    <location>
        <begin position="281"/>
        <end position="297"/>
    </location>
</feature>
<evidence type="ECO:0000256" key="1">
    <source>
        <dbReference type="ARBA" id="ARBA00006315"/>
    </source>
</evidence>
<dbReference type="PANTHER" id="PTHR11060:SF0">
    <property type="entry name" value="PROTEIN MEMO1"/>
    <property type="match status" value="1"/>
</dbReference>
<dbReference type="OrthoDB" id="417112at2759"/>